<evidence type="ECO:0000256" key="3">
    <source>
        <dbReference type="ARBA" id="ARBA00022989"/>
    </source>
</evidence>
<comment type="caution">
    <text evidence="7">The sequence shown here is derived from an EMBL/GenBank/DDBJ whole genome shotgun (WGS) entry which is preliminary data.</text>
</comment>
<keyword evidence="8" id="KW-1185">Reference proteome</keyword>
<dbReference type="InterPro" id="IPR011701">
    <property type="entry name" value="MFS"/>
</dbReference>
<dbReference type="AlphaFoldDB" id="A0A2T0THG0"/>
<reference evidence="7 8" key="1">
    <citation type="submission" date="2018-03" db="EMBL/GenBank/DDBJ databases">
        <title>Genomic Encyclopedia of Archaeal and Bacterial Type Strains, Phase II (KMG-II): from individual species to whole genera.</title>
        <authorList>
            <person name="Goeker M."/>
        </authorList>
    </citation>
    <scope>NUCLEOTIDE SEQUENCE [LARGE SCALE GENOMIC DNA]</scope>
    <source>
        <strain evidence="7 8">DSM 44720</strain>
    </source>
</reference>
<feature type="transmembrane region" description="Helical" evidence="5">
    <location>
        <begin position="317"/>
        <end position="336"/>
    </location>
</feature>
<dbReference type="SUPFAM" id="SSF103473">
    <property type="entry name" value="MFS general substrate transporter"/>
    <property type="match status" value="1"/>
</dbReference>
<feature type="transmembrane region" description="Helical" evidence="5">
    <location>
        <begin position="285"/>
        <end position="305"/>
    </location>
</feature>
<protein>
    <submittedName>
        <fullName evidence="7">EmrB/QacA subfamily drug resistance transporter</fullName>
    </submittedName>
</protein>
<keyword evidence="4 5" id="KW-0472">Membrane</keyword>
<feature type="domain" description="Major facilitator superfamily (MFS) profile" evidence="6">
    <location>
        <begin position="1"/>
        <end position="436"/>
    </location>
</feature>
<dbReference type="CDD" id="cd17321">
    <property type="entry name" value="MFS_MMR_MDR_like"/>
    <property type="match status" value="1"/>
</dbReference>
<dbReference type="Pfam" id="PF07690">
    <property type="entry name" value="MFS_1"/>
    <property type="match status" value="1"/>
</dbReference>
<evidence type="ECO:0000256" key="4">
    <source>
        <dbReference type="ARBA" id="ARBA00023136"/>
    </source>
</evidence>
<dbReference type="PANTHER" id="PTHR42718">
    <property type="entry name" value="MAJOR FACILITATOR SUPERFAMILY MULTIDRUG TRANSPORTER MFSC"/>
    <property type="match status" value="1"/>
</dbReference>
<feature type="transmembrane region" description="Helical" evidence="5">
    <location>
        <begin position="342"/>
        <end position="361"/>
    </location>
</feature>
<dbReference type="GO" id="GO:0005886">
    <property type="term" value="C:plasma membrane"/>
    <property type="evidence" value="ECO:0007669"/>
    <property type="project" value="UniProtKB-SubCell"/>
</dbReference>
<sequence length="440" mass="43869">MLADVLDLLDSTVMNVAAPSVRAGLGGGPAALQWLTAGYALAFGVLLVVGGRLGDRWGRRRLFVVGAVGFTLASAVCALAPTPAVLISARVAQGALGALMIPQGFGVLASVFDERERGRAFAVFGPVMGLAAIGGPILAGGLIALDLAGLDWRLVFLVNVPLGALTVAGALRWMPADPGDATVRIDPVGAVLVAAGSALLVYPLIQGREAGWPWWAFASPAAGVAAFLALGGRQRTSPAPILVPSLLRKRAFVGGLVVAVAFFSGVGGLLLVLSLHLQLDLGYSALQAALALAPVAVGIALSSVVAPGLAARLGRSVLHLGLGVEALGTLGLALVATSDLPVWTLLTPSLVVGLGLGLLFGTLTQTIFTAADPAEVGSASGALNAVQQLASALGVAVLGTAFFATAPSGLAVGALVVTATCLLSAALVTLLPRTPSGEPS</sequence>
<evidence type="ECO:0000313" key="8">
    <source>
        <dbReference type="Proteomes" id="UP000239494"/>
    </source>
</evidence>
<dbReference type="Gene3D" id="1.20.1250.20">
    <property type="entry name" value="MFS general substrate transporter like domains"/>
    <property type="match status" value="1"/>
</dbReference>
<keyword evidence="2 5" id="KW-0812">Transmembrane</keyword>
<feature type="transmembrane region" description="Helical" evidence="5">
    <location>
        <begin position="410"/>
        <end position="431"/>
    </location>
</feature>
<feature type="transmembrane region" description="Helical" evidence="5">
    <location>
        <begin position="211"/>
        <end position="230"/>
    </location>
</feature>
<evidence type="ECO:0000256" key="5">
    <source>
        <dbReference type="SAM" id="Phobius"/>
    </source>
</evidence>
<dbReference type="InterPro" id="IPR020846">
    <property type="entry name" value="MFS_dom"/>
</dbReference>
<feature type="transmembrane region" description="Helical" evidence="5">
    <location>
        <begin position="31"/>
        <end position="50"/>
    </location>
</feature>
<dbReference type="Proteomes" id="UP000239494">
    <property type="component" value="Unassembled WGS sequence"/>
</dbReference>
<feature type="transmembrane region" description="Helical" evidence="5">
    <location>
        <begin position="185"/>
        <end position="205"/>
    </location>
</feature>
<name>A0A2T0THG0_9PSEU</name>
<dbReference type="PROSITE" id="PS50850">
    <property type="entry name" value="MFS"/>
    <property type="match status" value="1"/>
</dbReference>
<feature type="transmembrane region" description="Helical" evidence="5">
    <location>
        <begin position="62"/>
        <end position="81"/>
    </location>
</feature>
<feature type="transmembrane region" description="Helical" evidence="5">
    <location>
        <begin position="121"/>
        <end position="148"/>
    </location>
</feature>
<keyword evidence="3 5" id="KW-1133">Transmembrane helix</keyword>
<dbReference type="GO" id="GO:0022857">
    <property type="term" value="F:transmembrane transporter activity"/>
    <property type="evidence" value="ECO:0007669"/>
    <property type="project" value="InterPro"/>
</dbReference>
<organism evidence="7 8">
    <name type="scientific">Umezawaea tangerina</name>
    <dbReference type="NCBI Taxonomy" id="84725"/>
    <lineage>
        <taxon>Bacteria</taxon>
        <taxon>Bacillati</taxon>
        <taxon>Actinomycetota</taxon>
        <taxon>Actinomycetes</taxon>
        <taxon>Pseudonocardiales</taxon>
        <taxon>Pseudonocardiaceae</taxon>
        <taxon>Umezawaea</taxon>
    </lineage>
</organism>
<dbReference type="PANTHER" id="PTHR42718:SF39">
    <property type="entry name" value="ACTINORHODIN TRANSPORTER-RELATED"/>
    <property type="match status" value="1"/>
</dbReference>
<evidence type="ECO:0000256" key="2">
    <source>
        <dbReference type="ARBA" id="ARBA00022692"/>
    </source>
</evidence>
<dbReference type="InterPro" id="IPR036259">
    <property type="entry name" value="MFS_trans_sf"/>
</dbReference>
<evidence type="ECO:0000313" key="7">
    <source>
        <dbReference type="EMBL" id="PRY45048.1"/>
    </source>
</evidence>
<accession>A0A2T0THG0</accession>
<evidence type="ECO:0000256" key="1">
    <source>
        <dbReference type="ARBA" id="ARBA00004651"/>
    </source>
</evidence>
<dbReference type="EMBL" id="PVTF01000002">
    <property type="protein sequence ID" value="PRY45048.1"/>
    <property type="molecule type" value="Genomic_DNA"/>
</dbReference>
<evidence type="ECO:0000259" key="6">
    <source>
        <dbReference type="PROSITE" id="PS50850"/>
    </source>
</evidence>
<comment type="subcellular location">
    <subcellularLocation>
        <location evidence="1">Cell membrane</location>
        <topology evidence="1">Multi-pass membrane protein</topology>
    </subcellularLocation>
</comment>
<feature type="transmembrane region" description="Helical" evidence="5">
    <location>
        <begin position="382"/>
        <end position="404"/>
    </location>
</feature>
<proteinExistence type="predicted"/>
<feature type="transmembrane region" description="Helical" evidence="5">
    <location>
        <begin position="154"/>
        <end position="173"/>
    </location>
</feature>
<gene>
    <name evidence="7" type="ORF">CLV43_102613</name>
</gene>
<feature type="transmembrane region" description="Helical" evidence="5">
    <location>
        <begin position="87"/>
        <end position="109"/>
    </location>
</feature>
<feature type="transmembrane region" description="Helical" evidence="5">
    <location>
        <begin position="251"/>
        <end position="273"/>
    </location>
</feature>
<dbReference type="Gene3D" id="1.20.1720.10">
    <property type="entry name" value="Multidrug resistance protein D"/>
    <property type="match status" value="1"/>
</dbReference>